<evidence type="ECO:0000256" key="4">
    <source>
        <dbReference type="ARBA" id="ARBA00014872"/>
    </source>
</evidence>
<accession>A0A813SYR1</accession>
<keyword evidence="6" id="KW-0805">Transcription regulation</keyword>
<dbReference type="PANTHER" id="PTHR15975">
    <property type="entry name" value="CCR4-NOT TRANSCRIPTION COMPLEX SUBUNIT 11"/>
    <property type="match status" value="1"/>
</dbReference>
<dbReference type="EMBL" id="CAJNOQ010000491">
    <property type="protein sequence ID" value="CAF0807224.1"/>
    <property type="molecule type" value="Genomic_DNA"/>
</dbReference>
<dbReference type="GO" id="GO:0030014">
    <property type="term" value="C:CCR4-NOT complex"/>
    <property type="evidence" value="ECO:0007669"/>
    <property type="project" value="InterPro"/>
</dbReference>
<dbReference type="Proteomes" id="UP000663829">
    <property type="component" value="Unassembled WGS sequence"/>
</dbReference>
<comment type="subcellular location">
    <subcellularLocation>
        <location evidence="2">Cytoplasm</location>
    </subcellularLocation>
    <subcellularLocation>
        <location evidence="1">Nucleus</location>
    </subcellularLocation>
</comment>
<evidence type="ECO:0000313" key="11">
    <source>
        <dbReference type="EMBL" id="CAF0807224.1"/>
    </source>
</evidence>
<feature type="region of interest" description="Disordered" evidence="10">
    <location>
        <begin position="475"/>
        <end position="499"/>
    </location>
</feature>
<evidence type="ECO:0000256" key="6">
    <source>
        <dbReference type="ARBA" id="ARBA00023015"/>
    </source>
</evidence>
<comment type="caution">
    <text evidence="11">The sequence shown here is derived from an EMBL/GenBank/DDBJ whole genome shotgun (WGS) entry which is preliminary data.</text>
</comment>
<sequence length="499" mass="56937">MSLSSKDINLILNLLNEDTCGTTLTFEQISSQFQHGIHKHDYLKVGNALVLLLQNRDLTPTPEQRLIILYLFFDMYKTESLHLNPFAPVFLTVLYPQQTTATSAINGSNVDTASVAAAQQKRFHWIISKVTQHERWFVHTLMNGNGINKDLLKKTPNYILQMSIPSPSSFDDTNHDYFRQQIIDRVKQLPLTAQCHLPAVIDDPETNKYNFDMLFTRNGGTNNNNTMKQDYKQVVEKLFIGQKPCMEQTIRPEFLRLVPPLHISLDCDELIWMNPVENDNYMVAWDGSMCITNKISIEIRQLMDKACTSQLNLQQQQKLLDELELDPCIVYHIGLVPSKLPSLVENSPLIAIQCLLKLMPSNQLTEYLSSLVNMDMSLHSMEVVNRLTTSIDLPQEFLHLYISTCITTCENTKDRFLQNRFVRLVSVFIQSLIRNKVIDVKDLFLEVQGFCIGFRHIKEAAALFQLVKKMDSNSNSNNNGNGNGSSHTTTTDETIATSE</sequence>
<evidence type="ECO:0000256" key="10">
    <source>
        <dbReference type="SAM" id="MobiDB-lite"/>
    </source>
</evidence>
<dbReference type="Pfam" id="PF10155">
    <property type="entry name" value="CNOT11"/>
    <property type="match status" value="1"/>
</dbReference>
<proteinExistence type="inferred from homology"/>
<gene>
    <name evidence="11" type="ORF">GPM918_LOCUS3839</name>
    <name evidence="12" type="ORF">SRO942_LOCUS3839</name>
</gene>
<keyword evidence="13" id="KW-1185">Reference proteome</keyword>
<keyword evidence="8" id="KW-0804">Transcription</keyword>
<dbReference type="Proteomes" id="UP000681722">
    <property type="component" value="Unassembled WGS sequence"/>
</dbReference>
<keyword evidence="7" id="KW-0943">RNA-mediated gene silencing</keyword>
<dbReference type="OrthoDB" id="10265389at2759"/>
<evidence type="ECO:0000256" key="7">
    <source>
        <dbReference type="ARBA" id="ARBA00023158"/>
    </source>
</evidence>
<keyword evidence="9" id="KW-0539">Nucleus</keyword>
<organism evidence="11 13">
    <name type="scientific">Didymodactylos carnosus</name>
    <dbReference type="NCBI Taxonomy" id="1234261"/>
    <lineage>
        <taxon>Eukaryota</taxon>
        <taxon>Metazoa</taxon>
        <taxon>Spiralia</taxon>
        <taxon>Gnathifera</taxon>
        <taxon>Rotifera</taxon>
        <taxon>Eurotatoria</taxon>
        <taxon>Bdelloidea</taxon>
        <taxon>Philodinida</taxon>
        <taxon>Philodinidae</taxon>
        <taxon>Didymodactylos</taxon>
    </lineage>
</organism>
<dbReference type="InterPro" id="IPR019312">
    <property type="entry name" value="CNOT11"/>
</dbReference>
<dbReference type="EMBL" id="CAJOBC010000491">
    <property type="protein sequence ID" value="CAF3592730.1"/>
    <property type="molecule type" value="Genomic_DNA"/>
</dbReference>
<comment type="similarity">
    <text evidence="3">Belongs to the CNOT11 family.</text>
</comment>
<evidence type="ECO:0000256" key="9">
    <source>
        <dbReference type="ARBA" id="ARBA00023242"/>
    </source>
</evidence>
<evidence type="ECO:0000256" key="3">
    <source>
        <dbReference type="ARBA" id="ARBA00008030"/>
    </source>
</evidence>
<evidence type="ECO:0000256" key="1">
    <source>
        <dbReference type="ARBA" id="ARBA00004123"/>
    </source>
</evidence>
<dbReference type="GO" id="GO:0005737">
    <property type="term" value="C:cytoplasm"/>
    <property type="evidence" value="ECO:0007669"/>
    <property type="project" value="UniProtKB-SubCell"/>
</dbReference>
<evidence type="ECO:0000256" key="8">
    <source>
        <dbReference type="ARBA" id="ARBA00023163"/>
    </source>
</evidence>
<name>A0A813SYR1_9BILA</name>
<reference evidence="11" key="1">
    <citation type="submission" date="2021-02" db="EMBL/GenBank/DDBJ databases">
        <authorList>
            <person name="Nowell W R."/>
        </authorList>
    </citation>
    <scope>NUCLEOTIDE SEQUENCE</scope>
</reference>
<evidence type="ECO:0000313" key="13">
    <source>
        <dbReference type="Proteomes" id="UP000663829"/>
    </source>
</evidence>
<protein>
    <recommendedName>
        <fullName evidence="4">CCR4-NOT transcription complex subunit 11</fullName>
    </recommendedName>
</protein>
<evidence type="ECO:0000313" key="12">
    <source>
        <dbReference type="EMBL" id="CAF3592730.1"/>
    </source>
</evidence>
<dbReference type="GO" id="GO:0031047">
    <property type="term" value="P:regulatory ncRNA-mediated gene silencing"/>
    <property type="evidence" value="ECO:0007669"/>
    <property type="project" value="UniProtKB-KW"/>
</dbReference>
<dbReference type="AlphaFoldDB" id="A0A813SYR1"/>
<evidence type="ECO:0000256" key="2">
    <source>
        <dbReference type="ARBA" id="ARBA00004496"/>
    </source>
</evidence>
<dbReference type="PANTHER" id="PTHR15975:SF0">
    <property type="entry name" value="CCR4-NOT TRANSCRIPTION COMPLEX SUBUNIT 11"/>
    <property type="match status" value="1"/>
</dbReference>
<dbReference type="GO" id="GO:0005634">
    <property type="term" value="C:nucleus"/>
    <property type="evidence" value="ECO:0007669"/>
    <property type="project" value="UniProtKB-SubCell"/>
</dbReference>
<keyword evidence="5" id="KW-0963">Cytoplasm</keyword>
<evidence type="ECO:0000256" key="5">
    <source>
        <dbReference type="ARBA" id="ARBA00022490"/>
    </source>
</evidence>